<accession>A0ABU6SIL9</accession>
<proteinExistence type="predicted"/>
<dbReference type="EMBL" id="JASCZI010060772">
    <property type="protein sequence ID" value="MED6135904.1"/>
    <property type="molecule type" value="Genomic_DNA"/>
</dbReference>
<reference evidence="6 7" key="1">
    <citation type="journal article" date="2023" name="Plants (Basel)">
        <title>Bridging the Gap: Combining Genomics and Transcriptomics Approaches to Understand Stylosanthes scabra, an Orphan Legume from the Brazilian Caatinga.</title>
        <authorList>
            <person name="Ferreira-Neto J.R.C."/>
            <person name="da Silva M.D."/>
            <person name="Binneck E."/>
            <person name="de Melo N.F."/>
            <person name="da Silva R.H."/>
            <person name="de Melo A.L.T.M."/>
            <person name="Pandolfi V."/>
            <person name="Bustamante F.O."/>
            <person name="Brasileiro-Vidal A.C."/>
            <person name="Benko-Iseppon A.M."/>
        </authorList>
    </citation>
    <scope>NUCLEOTIDE SEQUENCE [LARGE SCALE GENOMIC DNA]</scope>
    <source>
        <tissue evidence="6">Leaves</tissue>
    </source>
</reference>
<evidence type="ECO:0000256" key="3">
    <source>
        <dbReference type="ARBA" id="ARBA00022833"/>
    </source>
</evidence>
<evidence type="ECO:0000313" key="6">
    <source>
        <dbReference type="EMBL" id="MED6135904.1"/>
    </source>
</evidence>
<gene>
    <name evidence="6" type="ORF">PIB30_051058</name>
</gene>
<evidence type="ECO:0000313" key="7">
    <source>
        <dbReference type="Proteomes" id="UP001341840"/>
    </source>
</evidence>
<evidence type="ECO:0000256" key="1">
    <source>
        <dbReference type="ARBA" id="ARBA00022723"/>
    </source>
</evidence>
<evidence type="ECO:0000256" key="4">
    <source>
        <dbReference type="PROSITE-ProRule" id="PRU01343"/>
    </source>
</evidence>
<keyword evidence="3" id="KW-0862">Zinc</keyword>
<feature type="domain" description="GRF-type" evidence="5">
    <location>
        <begin position="60"/>
        <end position="104"/>
    </location>
</feature>
<dbReference type="InterPro" id="IPR010666">
    <property type="entry name" value="Znf_GRF"/>
</dbReference>
<keyword evidence="1" id="KW-0479">Metal-binding</keyword>
<keyword evidence="7" id="KW-1185">Reference proteome</keyword>
<dbReference type="PROSITE" id="PS51999">
    <property type="entry name" value="ZF_GRF"/>
    <property type="match status" value="1"/>
</dbReference>
<protein>
    <recommendedName>
        <fullName evidence="5">GRF-type domain-containing protein</fullName>
    </recommendedName>
</protein>
<comment type="caution">
    <text evidence="6">The sequence shown here is derived from an EMBL/GenBank/DDBJ whole genome shotgun (WGS) entry which is preliminary data.</text>
</comment>
<sequence>MAVKLDTLAAMLFDACFVGYLTRIHANNSQGSGCNSWSRSQSSWARTPSRGRASKVPQWCGCGLRPVLKWLGTVLNPDRPFYGCPKYNTSGQRWCGFFVWADGEEDKGTEGRAHLMAMGIHGGGYPSPATRPRLGFCYPSPPHIRDGYPWGNTHGESGYPWI</sequence>
<keyword evidence="2 4" id="KW-0863">Zinc-finger</keyword>
<evidence type="ECO:0000259" key="5">
    <source>
        <dbReference type="PROSITE" id="PS51999"/>
    </source>
</evidence>
<dbReference type="Proteomes" id="UP001341840">
    <property type="component" value="Unassembled WGS sequence"/>
</dbReference>
<name>A0ABU6SIL9_9FABA</name>
<evidence type="ECO:0000256" key="2">
    <source>
        <dbReference type="ARBA" id="ARBA00022771"/>
    </source>
</evidence>
<organism evidence="6 7">
    <name type="scientific">Stylosanthes scabra</name>
    <dbReference type="NCBI Taxonomy" id="79078"/>
    <lineage>
        <taxon>Eukaryota</taxon>
        <taxon>Viridiplantae</taxon>
        <taxon>Streptophyta</taxon>
        <taxon>Embryophyta</taxon>
        <taxon>Tracheophyta</taxon>
        <taxon>Spermatophyta</taxon>
        <taxon>Magnoliopsida</taxon>
        <taxon>eudicotyledons</taxon>
        <taxon>Gunneridae</taxon>
        <taxon>Pentapetalae</taxon>
        <taxon>rosids</taxon>
        <taxon>fabids</taxon>
        <taxon>Fabales</taxon>
        <taxon>Fabaceae</taxon>
        <taxon>Papilionoideae</taxon>
        <taxon>50 kb inversion clade</taxon>
        <taxon>dalbergioids sensu lato</taxon>
        <taxon>Dalbergieae</taxon>
        <taxon>Pterocarpus clade</taxon>
        <taxon>Stylosanthes</taxon>
    </lineage>
</organism>